<keyword evidence="2" id="KW-1185">Reference proteome</keyword>
<organism evidence="1 2">
    <name type="scientific">Pleurodeles waltl</name>
    <name type="common">Iberian ribbed newt</name>
    <dbReference type="NCBI Taxonomy" id="8319"/>
    <lineage>
        <taxon>Eukaryota</taxon>
        <taxon>Metazoa</taxon>
        <taxon>Chordata</taxon>
        <taxon>Craniata</taxon>
        <taxon>Vertebrata</taxon>
        <taxon>Euteleostomi</taxon>
        <taxon>Amphibia</taxon>
        <taxon>Batrachia</taxon>
        <taxon>Caudata</taxon>
        <taxon>Salamandroidea</taxon>
        <taxon>Salamandridae</taxon>
        <taxon>Pleurodelinae</taxon>
        <taxon>Pleurodeles</taxon>
    </lineage>
</organism>
<gene>
    <name evidence="1" type="ORF">NDU88_003326</name>
</gene>
<dbReference type="AlphaFoldDB" id="A0AAV7QBF1"/>
<protein>
    <submittedName>
        <fullName evidence="1">Uncharacterized protein</fullName>
    </submittedName>
</protein>
<dbReference type="Proteomes" id="UP001066276">
    <property type="component" value="Chromosome 6"/>
</dbReference>
<reference evidence="1" key="1">
    <citation type="journal article" date="2022" name="bioRxiv">
        <title>Sequencing and chromosome-scale assembly of the giantPleurodeles waltlgenome.</title>
        <authorList>
            <person name="Brown T."/>
            <person name="Elewa A."/>
            <person name="Iarovenko S."/>
            <person name="Subramanian E."/>
            <person name="Araus A.J."/>
            <person name="Petzold A."/>
            <person name="Susuki M."/>
            <person name="Suzuki K.-i.T."/>
            <person name="Hayashi T."/>
            <person name="Toyoda A."/>
            <person name="Oliveira C."/>
            <person name="Osipova E."/>
            <person name="Leigh N.D."/>
            <person name="Simon A."/>
            <person name="Yun M.H."/>
        </authorList>
    </citation>
    <scope>NUCLEOTIDE SEQUENCE</scope>
    <source>
        <strain evidence="1">20211129_DDA</strain>
        <tissue evidence="1">Liver</tissue>
    </source>
</reference>
<accession>A0AAV7QBF1</accession>
<dbReference type="EMBL" id="JANPWB010000010">
    <property type="protein sequence ID" value="KAJ1136912.1"/>
    <property type="molecule type" value="Genomic_DNA"/>
</dbReference>
<proteinExistence type="predicted"/>
<comment type="caution">
    <text evidence="1">The sequence shown here is derived from an EMBL/GenBank/DDBJ whole genome shotgun (WGS) entry which is preliminary data.</text>
</comment>
<sequence>MAVGQVAINPQLRDHLEGLYASPMHTESHKVGDFLNEFAGPRLKEVQAEGLDEDIILEESQDVLRDMAHGKCPCPDGLPVEYL</sequence>
<name>A0AAV7QBF1_PLEWA</name>
<evidence type="ECO:0000313" key="2">
    <source>
        <dbReference type="Proteomes" id="UP001066276"/>
    </source>
</evidence>
<evidence type="ECO:0000313" key="1">
    <source>
        <dbReference type="EMBL" id="KAJ1136912.1"/>
    </source>
</evidence>